<reference evidence="3" key="1">
    <citation type="journal article" date="2019" name="Int. J. Syst. Evol. Microbiol.">
        <title>The Global Catalogue of Microorganisms (GCM) 10K type strain sequencing project: providing services to taxonomists for standard genome sequencing and annotation.</title>
        <authorList>
            <consortium name="The Broad Institute Genomics Platform"/>
            <consortium name="The Broad Institute Genome Sequencing Center for Infectious Disease"/>
            <person name="Wu L."/>
            <person name="Ma J."/>
        </authorList>
    </citation>
    <scope>NUCLEOTIDE SEQUENCE [LARGE SCALE GENOMIC DNA]</scope>
    <source>
        <strain evidence="3">CGMCC 1.6375</strain>
    </source>
</reference>
<dbReference type="SUPFAM" id="SSF51658">
    <property type="entry name" value="Xylose isomerase-like"/>
    <property type="match status" value="1"/>
</dbReference>
<gene>
    <name evidence="2" type="ORF">GCM10010967_49830</name>
</gene>
<evidence type="ECO:0000313" key="2">
    <source>
        <dbReference type="EMBL" id="GGN08248.1"/>
    </source>
</evidence>
<dbReference type="Gene3D" id="3.20.20.150">
    <property type="entry name" value="Divalent-metal-dependent TIM barrel enzymes"/>
    <property type="match status" value="1"/>
</dbReference>
<protein>
    <recommendedName>
        <fullName evidence="1">Xylose isomerase-like TIM barrel domain-containing protein</fullName>
    </recommendedName>
</protein>
<keyword evidence="3" id="KW-1185">Reference proteome</keyword>
<dbReference type="InterPro" id="IPR013022">
    <property type="entry name" value="Xyl_isomerase-like_TIM-brl"/>
</dbReference>
<organism evidence="2 3">
    <name type="scientific">Dyadobacter beijingensis</name>
    <dbReference type="NCBI Taxonomy" id="365489"/>
    <lineage>
        <taxon>Bacteria</taxon>
        <taxon>Pseudomonadati</taxon>
        <taxon>Bacteroidota</taxon>
        <taxon>Cytophagia</taxon>
        <taxon>Cytophagales</taxon>
        <taxon>Spirosomataceae</taxon>
        <taxon>Dyadobacter</taxon>
    </lineage>
</organism>
<sequence length="339" mass="38705">MSGIVAALHKLILNRPDQHQPFNHSAIQSFNIKMTRRDFMNTATAAGVLTTFESIADANKAAVQFDNKLSLKVLGTNWGFKGTTDQFCEAVKKEGYDGIEMWWQGSKDKQKELFDALKRHNLEVGFLCGSGEKDYRTHLNAFKSQIDAATTQWPVKPLYINCHSGRDHFTYEQNKAFIDHTTEASTKSGIPIYHETHRGRMLFAAHIARNFIEKNPALRLTLDISHWCNVHESLLQDQEETVQLALARVGHIHSRVGHEEGPQVNDPRAPEWEAAVKAHLAWWDKVVEYKVKSGETLTVLTEFGPPNYQPTVPFTHQPLSDQWGINVHMMHLLRKRYLK</sequence>
<proteinExistence type="predicted"/>
<dbReference type="Proteomes" id="UP000632339">
    <property type="component" value="Unassembled WGS sequence"/>
</dbReference>
<comment type="caution">
    <text evidence="2">The sequence shown here is derived from an EMBL/GenBank/DDBJ whole genome shotgun (WGS) entry which is preliminary data.</text>
</comment>
<accession>A0ABQ2IHU3</accession>
<evidence type="ECO:0000259" key="1">
    <source>
        <dbReference type="Pfam" id="PF01261"/>
    </source>
</evidence>
<dbReference type="Pfam" id="PF01261">
    <property type="entry name" value="AP_endonuc_2"/>
    <property type="match status" value="1"/>
</dbReference>
<name>A0ABQ2IHU3_9BACT</name>
<dbReference type="InterPro" id="IPR036237">
    <property type="entry name" value="Xyl_isomerase-like_sf"/>
</dbReference>
<feature type="domain" description="Xylose isomerase-like TIM barrel" evidence="1">
    <location>
        <begin position="89"/>
        <end position="253"/>
    </location>
</feature>
<evidence type="ECO:0000313" key="3">
    <source>
        <dbReference type="Proteomes" id="UP000632339"/>
    </source>
</evidence>
<dbReference type="EMBL" id="BMLI01000003">
    <property type="protein sequence ID" value="GGN08248.1"/>
    <property type="molecule type" value="Genomic_DNA"/>
</dbReference>